<evidence type="ECO:0000256" key="4">
    <source>
        <dbReference type="ARBA" id="ARBA00022630"/>
    </source>
</evidence>
<keyword evidence="4" id="KW-0285">Flavoprotein</keyword>
<evidence type="ECO:0000256" key="6">
    <source>
        <dbReference type="ARBA" id="ARBA00022857"/>
    </source>
</evidence>
<comment type="pathway">
    <text evidence="2">Siderophore biosynthesis.</text>
</comment>
<dbReference type="PANTHER" id="PTHR42802:SF1">
    <property type="entry name" value="L-ORNITHINE N(5)-MONOOXYGENASE"/>
    <property type="match status" value="1"/>
</dbReference>
<keyword evidence="5" id="KW-0274">FAD</keyword>
<protein>
    <submittedName>
        <fullName evidence="8">Ornithine monooxygenase</fullName>
    </submittedName>
</protein>
<dbReference type="InterPro" id="IPR025700">
    <property type="entry name" value="Lys/Orn_oxygenase"/>
</dbReference>
<dbReference type="AlphaFoldDB" id="A0A431VK84"/>
<sequence>MDGTPTPLRADETRAHDLVGVGFGPSNLALAVALRDAGSPLSARFLEQRDRFVWHGNMLLDGSRMQISFLKDLVSLRDPTSRYSFLSYLHRRGRLQDFINLRTFYPSRREFNDYLGWVAADFADVCGYGVTVTAVEPVRGAGGGLSQVRVHARDAAGRDRSLLARNVVIGAGATPQVPEPFQSLVRSHPVPDGPQDGPLVIHSNGYLAAADALARAGRVAVIGLGQSAAELFLDLHGRGVAVDVIARGPAMRPADSSPFANKVFDADYTGYLYGLPADERAALLRAFHNTNYAVVDPDLIDAIYAIFYQQKVAGAERHAMLTRREVVTATARPDGDGVTLALANLDDGSREERRYDAVLLATGYRRRIHEALLQPMEPWLTGGEVGRDYRLPTVPGCSVGLYLQGCCEATHGLSDSLLSILPIRAQEIATALTAAVPADAQGDTIRMLTSAQR</sequence>
<dbReference type="OrthoDB" id="7527071at2"/>
<organism evidence="8 9">
    <name type="scientific">Azospirillum griseum</name>
    <dbReference type="NCBI Taxonomy" id="2496639"/>
    <lineage>
        <taxon>Bacteria</taxon>
        <taxon>Pseudomonadati</taxon>
        <taxon>Pseudomonadota</taxon>
        <taxon>Alphaproteobacteria</taxon>
        <taxon>Rhodospirillales</taxon>
        <taxon>Azospirillaceae</taxon>
        <taxon>Azospirillum</taxon>
    </lineage>
</organism>
<dbReference type="RefSeq" id="WP_126612601.1">
    <property type="nucleotide sequence ID" value="NZ_JBHUCY010000004.1"/>
</dbReference>
<dbReference type="Pfam" id="PF13434">
    <property type="entry name" value="Lys_Orn_oxgnase"/>
    <property type="match status" value="1"/>
</dbReference>
<dbReference type="Proteomes" id="UP000277007">
    <property type="component" value="Unassembled WGS sequence"/>
</dbReference>
<dbReference type="GO" id="GO:0004497">
    <property type="term" value="F:monooxygenase activity"/>
    <property type="evidence" value="ECO:0007669"/>
    <property type="project" value="UniProtKB-KW"/>
</dbReference>
<keyword evidence="9" id="KW-1185">Reference proteome</keyword>
<reference evidence="8 9" key="1">
    <citation type="submission" date="2018-12" db="EMBL/GenBank/DDBJ databases">
        <authorList>
            <person name="Yang Y."/>
        </authorList>
    </citation>
    <scope>NUCLEOTIDE SEQUENCE [LARGE SCALE GENOMIC DNA]</scope>
    <source>
        <strain evidence="8 9">L-25-5w-1</strain>
    </source>
</reference>
<keyword evidence="8" id="KW-0503">Monooxygenase</keyword>
<evidence type="ECO:0000256" key="5">
    <source>
        <dbReference type="ARBA" id="ARBA00022827"/>
    </source>
</evidence>
<dbReference type="SUPFAM" id="SSF51905">
    <property type="entry name" value="FAD/NAD(P)-binding domain"/>
    <property type="match status" value="2"/>
</dbReference>
<accession>A0A431VK84</accession>
<keyword evidence="6" id="KW-0521">NADP</keyword>
<evidence type="ECO:0000313" key="9">
    <source>
        <dbReference type="Proteomes" id="UP000277007"/>
    </source>
</evidence>
<dbReference type="Gene3D" id="3.50.50.60">
    <property type="entry name" value="FAD/NAD(P)-binding domain"/>
    <property type="match status" value="1"/>
</dbReference>
<gene>
    <name evidence="8" type="ORF">EJ903_04600</name>
</gene>
<dbReference type="GO" id="GO:0006879">
    <property type="term" value="P:intracellular iron ion homeostasis"/>
    <property type="evidence" value="ECO:0007669"/>
    <property type="project" value="TreeGrafter"/>
</dbReference>
<evidence type="ECO:0000256" key="1">
    <source>
        <dbReference type="ARBA" id="ARBA00001974"/>
    </source>
</evidence>
<dbReference type="PANTHER" id="PTHR42802">
    <property type="entry name" value="MONOOXYGENASE"/>
    <property type="match status" value="1"/>
</dbReference>
<dbReference type="InterPro" id="IPR036188">
    <property type="entry name" value="FAD/NAD-bd_sf"/>
</dbReference>
<evidence type="ECO:0000313" key="8">
    <source>
        <dbReference type="EMBL" id="RTR22864.1"/>
    </source>
</evidence>
<proteinExistence type="inferred from homology"/>
<keyword evidence="7" id="KW-0560">Oxidoreductase</keyword>
<comment type="caution">
    <text evidence="8">The sequence shown here is derived from an EMBL/GenBank/DDBJ whole genome shotgun (WGS) entry which is preliminary data.</text>
</comment>
<evidence type="ECO:0000256" key="3">
    <source>
        <dbReference type="ARBA" id="ARBA00007588"/>
    </source>
</evidence>
<name>A0A431VK84_9PROT</name>
<evidence type="ECO:0000256" key="7">
    <source>
        <dbReference type="ARBA" id="ARBA00023002"/>
    </source>
</evidence>
<evidence type="ECO:0000256" key="2">
    <source>
        <dbReference type="ARBA" id="ARBA00004924"/>
    </source>
</evidence>
<dbReference type="EMBL" id="RXMA01000003">
    <property type="protein sequence ID" value="RTR22864.1"/>
    <property type="molecule type" value="Genomic_DNA"/>
</dbReference>
<comment type="cofactor">
    <cofactor evidence="1">
        <name>FAD</name>
        <dbReference type="ChEBI" id="CHEBI:57692"/>
    </cofactor>
</comment>
<comment type="similarity">
    <text evidence="3">Belongs to the lysine N(6)-hydroxylase/L-ornithine N(5)-oxygenase family.</text>
</comment>